<accession>A0A8J5TS40</accession>
<dbReference type="Proteomes" id="UP000693942">
    <property type="component" value="Unassembled WGS sequence"/>
</dbReference>
<dbReference type="EMBL" id="JAELUR010000029">
    <property type="protein sequence ID" value="KAG7408064.1"/>
    <property type="molecule type" value="Genomic_DNA"/>
</dbReference>
<organism evidence="1 2">
    <name type="scientific">Fusarium oxysporum f. sp. raphani</name>
    <dbReference type="NCBI Taxonomy" id="96318"/>
    <lineage>
        <taxon>Eukaryota</taxon>
        <taxon>Fungi</taxon>
        <taxon>Dikarya</taxon>
        <taxon>Ascomycota</taxon>
        <taxon>Pezizomycotina</taxon>
        <taxon>Sordariomycetes</taxon>
        <taxon>Hypocreomycetidae</taxon>
        <taxon>Hypocreales</taxon>
        <taxon>Nectriaceae</taxon>
        <taxon>Fusarium</taxon>
        <taxon>Fusarium oxysporum species complex</taxon>
    </lineage>
</organism>
<evidence type="ECO:0000313" key="1">
    <source>
        <dbReference type="EMBL" id="KAG7408064.1"/>
    </source>
</evidence>
<proteinExistence type="predicted"/>
<protein>
    <recommendedName>
        <fullName evidence="3">Transcription factor domain-containing protein</fullName>
    </recommendedName>
</protein>
<evidence type="ECO:0008006" key="3">
    <source>
        <dbReference type="Google" id="ProtNLM"/>
    </source>
</evidence>
<name>A0A8J5TS40_FUSOX</name>
<sequence>MAEVMELGVPRCTDSQTMQELKRRIRWSLFMADYWQGAIKGSSLLCTAKELGKCEILHTKVGQGVVIDSSALLHTALFGKEDETVEAQSSLQSNFEVLQELALYRPSLELTVRRFTVFQRGCMQRAFSDLHQFDKRALAFLQEHHLTLDERFYL</sequence>
<gene>
    <name evidence="1" type="ORF">Forpi1262_v018006</name>
</gene>
<reference evidence="1" key="1">
    <citation type="submission" date="2021-04" db="EMBL/GenBank/DDBJ databases">
        <title>First draft genome resource for Brassicaceae pathogens Fusarium oxysporum f. sp. raphani and Fusarium oxysporum f. sp. rapae.</title>
        <authorList>
            <person name="Asai S."/>
        </authorList>
    </citation>
    <scope>NUCLEOTIDE SEQUENCE</scope>
    <source>
        <strain evidence="1">Tf1262</strain>
    </source>
</reference>
<evidence type="ECO:0000313" key="2">
    <source>
        <dbReference type="Proteomes" id="UP000693942"/>
    </source>
</evidence>
<comment type="caution">
    <text evidence="1">The sequence shown here is derived from an EMBL/GenBank/DDBJ whole genome shotgun (WGS) entry which is preliminary data.</text>
</comment>
<dbReference type="AlphaFoldDB" id="A0A8J5TS40"/>